<keyword evidence="3" id="KW-0804">Transcription</keyword>
<dbReference type="PROSITE" id="PS50043">
    <property type="entry name" value="HTH_LUXR_2"/>
    <property type="match status" value="1"/>
</dbReference>
<dbReference type="SMART" id="SM00421">
    <property type="entry name" value="HTH_LUXR"/>
    <property type="match status" value="1"/>
</dbReference>
<protein>
    <submittedName>
        <fullName evidence="5">Helix-turn-helix transcriptional regulator</fullName>
    </submittedName>
</protein>
<dbReference type="InterPro" id="IPR036388">
    <property type="entry name" value="WH-like_DNA-bd_sf"/>
</dbReference>
<dbReference type="PRINTS" id="PR00038">
    <property type="entry name" value="HTHLUXR"/>
</dbReference>
<evidence type="ECO:0000259" key="4">
    <source>
        <dbReference type="PROSITE" id="PS50043"/>
    </source>
</evidence>
<dbReference type="Pfam" id="PF00196">
    <property type="entry name" value="GerE"/>
    <property type="match status" value="1"/>
</dbReference>
<dbReference type="PANTHER" id="PTHR44688:SF16">
    <property type="entry name" value="DNA-BINDING TRANSCRIPTIONAL ACTIVATOR DEVR_DOSR"/>
    <property type="match status" value="1"/>
</dbReference>
<dbReference type="GO" id="GO:0006355">
    <property type="term" value="P:regulation of DNA-templated transcription"/>
    <property type="evidence" value="ECO:0007669"/>
    <property type="project" value="InterPro"/>
</dbReference>
<dbReference type="GO" id="GO:0003677">
    <property type="term" value="F:DNA binding"/>
    <property type="evidence" value="ECO:0007669"/>
    <property type="project" value="UniProtKB-KW"/>
</dbReference>
<evidence type="ECO:0000313" key="6">
    <source>
        <dbReference type="Proteomes" id="UP000472676"/>
    </source>
</evidence>
<dbReference type="InterPro" id="IPR016032">
    <property type="entry name" value="Sig_transdc_resp-reg_C-effctor"/>
</dbReference>
<dbReference type="Proteomes" id="UP000472676">
    <property type="component" value="Unassembled WGS sequence"/>
</dbReference>
<dbReference type="RefSeq" id="WP_166252754.1">
    <property type="nucleotide sequence ID" value="NZ_JAAMOW010000002.1"/>
</dbReference>
<keyword evidence="6" id="KW-1185">Reference proteome</keyword>
<reference evidence="5 6" key="1">
    <citation type="journal article" date="2014" name="Int. J. Syst. Evol. Microbiol.">
        <title>Solimonas terrae sp. nov., isolated from soil.</title>
        <authorList>
            <person name="Kim S.J."/>
            <person name="Moon J.Y."/>
            <person name="Weon H.Y."/>
            <person name="Ahn J.H."/>
            <person name="Chen W.M."/>
            <person name="Kwon S.W."/>
        </authorList>
    </citation>
    <scope>NUCLEOTIDE SEQUENCE [LARGE SCALE GENOMIC DNA]</scope>
    <source>
        <strain evidence="5 6">KIS83-12</strain>
    </source>
</reference>
<sequence length="94" mass="10281">MDTGLACTCLDARTELDSERGADAGPAAPAFTPREMQVLYLVACGRSCKQMAAALHISMCTVDVYRRRLFARLGVRNAVALQRHAILSGWLRLT</sequence>
<dbReference type="SUPFAM" id="SSF46894">
    <property type="entry name" value="C-terminal effector domain of the bipartite response regulators"/>
    <property type="match status" value="1"/>
</dbReference>
<name>A0A6M2BPW4_9GAMM</name>
<feature type="domain" description="HTH luxR-type" evidence="4">
    <location>
        <begin position="24"/>
        <end position="89"/>
    </location>
</feature>
<dbReference type="CDD" id="cd06170">
    <property type="entry name" value="LuxR_C_like"/>
    <property type="match status" value="1"/>
</dbReference>
<dbReference type="Gene3D" id="1.10.10.10">
    <property type="entry name" value="Winged helix-like DNA-binding domain superfamily/Winged helix DNA-binding domain"/>
    <property type="match status" value="1"/>
</dbReference>
<proteinExistence type="predicted"/>
<organism evidence="5 6">
    <name type="scientific">Solimonas terrae</name>
    <dbReference type="NCBI Taxonomy" id="1396819"/>
    <lineage>
        <taxon>Bacteria</taxon>
        <taxon>Pseudomonadati</taxon>
        <taxon>Pseudomonadota</taxon>
        <taxon>Gammaproteobacteria</taxon>
        <taxon>Nevskiales</taxon>
        <taxon>Nevskiaceae</taxon>
        <taxon>Solimonas</taxon>
    </lineage>
</organism>
<accession>A0A6M2BPW4</accession>
<keyword evidence="1" id="KW-0805">Transcription regulation</keyword>
<evidence type="ECO:0000256" key="1">
    <source>
        <dbReference type="ARBA" id="ARBA00023015"/>
    </source>
</evidence>
<gene>
    <name evidence="5" type="ORF">G7Y85_05045</name>
</gene>
<evidence type="ECO:0000313" key="5">
    <source>
        <dbReference type="EMBL" id="NGY04123.1"/>
    </source>
</evidence>
<dbReference type="EMBL" id="JAAMOW010000002">
    <property type="protein sequence ID" value="NGY04123.1"/>
    <property type="molecule type" value="Genomic_DNA"/>
</dbReference>
<comment type="caution">
    <text evidence="5">The sequence shown here is derived from an EMBL/GenBank/DDBJ whole genome shotgun (WGS) entry which is preliminary data.</text>
</comment>
<evidence type="ECO:0000256" key="2">
    <source>
        <dbReference type="ARBA" id="ARBA00023125"/>
    </source>
</evidence>
<dbReference type="PANTHER" id="PTHR44688">
    <property type="entry name" value="DNA-BINDING TRANSCRIPTIONAL ACTIVATOR DEVR_DOSR"/>
    <property type="match status" value="1"/>
</dbReference>
<keyword evidence="2" id="KW-0238">DNA-binding</keyword>
<dbReference type="InterPro" id="IPR000792">
    <property type="entry name" value="Tscrpt_reg_LuxR_C"/>
</dbReference>
<evidence type="ECO:0000256" key="3">
    <source>
        <dbReference type="ARBA" id="ARBA00023163"/>
    </source>
</evidence>
<dbReference type="AlphaFoldDB" id="A0A6M2BPW4"/>